<feature type="compositionally biased region" description="Gly residues" evidence="1">
    <location>
        <begin position="191"/>
        <end position="200"/>
    </location>
</feature>
<evidence type="ECO:0000256" key="1">
    <source>
        <dbReference type="SAM" id="MobiDB-lite"/>
    </source>
</evidence>
<comment type="caution">
    <text evidence="2">The sequence shown here is derived from an EMBL/GenBank/DDBJ whole genome shotgun (WGS) entry which is preliminary data.</text>
</comment>
<feature type="region of interest" description="Disordered" evidence="1">
    <location>
        <begin position="162"/>
        <end position="232"/>
    </location>
</feature>
<name>A0AA39TLW1_9AGAR</name>
<organism evidence="2 3">
    <name type="scientific">Armillaria luteobubalina</name>
    <dbReference type="NCBI Taxonomy" id="153913"/>
    <lineage>
        <taxon>Eukaryota</taxon>
        <taxon>Fungi</taxon>
        <taxon>Dikarya</taxon>
        <taxon>Basidiomycota</taxon>
        <taxon>Agaricomycotina</taxon>
        <taxon>Agaricomycetes</taxon>
        <taxon>Agaricomycetidae</taxon>
        <taxon>Agaricales</taxon>
        <taxon>Marasmiineae</taxon>
        <taxon>Physalacriaceae</taxon>
        <taxon>Armillaria</taxon>
    </lineage>
</organism>
<feature type="compositionally biased region" description="Basic and acidic residues" evidence="1">
    <location>
        <begin position="1"/>
        <end position="10"/>
    </location>
</feature>
<gene>
    <name evidence="2" type="ORF">EDD18DRAFT_1107387</name>
</gene>
<protein>
    <submittedName>
        <fullName evidence="2">Uncharacterized protein</fullName>
    </submittedName>
</protein>
<dbReference type="EMBL" id="JAUEPU010000021">
    <property type="protein sequence ID" value="KAK0494366.1"/>
    <property type="molecule type" value="Genomic_DNA"/>
</dbReference>
<dbReference type="Proteomes" id="UP001175228">
    <property type="component" value="Unassembled WGS sequence"/>
</dbReference>
<evidence type="ECO:0000313" key="3">
    <source>
        <dbReference type="Proteomes" id="UP001175228"/>
    </source>
</evidence>
<sequence>MGSEKDREEDGSQDSSVDDQLHKVAARIANSSRTEWVKPFDFQPTSQQQSSTEIVRTPIKEEETTPNLRTPDASPQVINGQEEPIPITTGALLKEQTKKGKSGTEPNLHYGQTIKDKVILQRWRTKELADTGRTEITDQGIFIDADDNAFIVKGGIADMKARGKHNRETMTPNKHKVNPPVTIPPTQSSGPTGGLPGAPGGGPPNGGPSGGGHGSGPPRHGSRLPIPTRGIG</sequence>
<accession>A0AA39TLW1</accession>
<dbReference type="AlphaFoldDB" id="A0AA39TLW1"/>
<evidence type="ECO:0000313" key="2">
    <source>
        <dbReference type="EMBL" id="KAK0494366.1"/>
    </source>
</evidence>
<keyword evidence="3" id="KW-1185">Reference proteome</keyword>
<proteinExistence type="predicted"/>
<feature type="region of interest" description="Disordered" evidence="1">
    <location>
        <begin position="1"/>
        <end position="80"/>
    </location>
</feature>
<feature type="compositionally biased region" description="Polar residues" evidence="1">
    <location>
        <begin position="43"/>
        <end position="54"/>
    </location>
</feature>
<reference evidence="2" key="1">
    <citation type="submission" date="2023-06" db="EMBL/GenBank/DDBJ databases">
        <authorList>
            <consortium name="Lawrence Berkeley National Laboratory"/>
            <person name="Ahrendt S."/>
            <person name="Sahu N."/>
            <person name="Indic B."/>
            <person name="Wong-Bajracharya J."/>
            <person name="Merenyi Z."/>
            <person name="Ke H.-M."/>
            <person name="Monk M."/>
            <person name="Kocsube S."/>
            <person name="Drula E."/>
            <person name="Lipzen A."/>
            <person name="Balint B."/>
            <person name="Henrissat B."/>
            <person name="Andreopoulos B."/>
            <person name="Martin F.M."/>
            <person name="Harder C.B."/>
            <person name="Rigling D."/>
            <person name="Ford K.L."/>
            <person name="Foster G.D."/>
            <person name="Pangilinan J."/>
            <person name="Papanicolaou A."/>
            <person name="Barry K."/>
            <person name="LaButti K."/>
            <person name="Viragh M."/>
            <person name="Koriabine M."/>
            <person name="Yan M."/>
            <person name="Riley R."/>
            <person name="Champramary S."/>
            <person name="Plett K.L."/>
            <person name="Tsai I.J."/>
            <person name="Slot J."/>
            <person name="Sipos G."/>
            <person name="Plett J."/>
            <person name="Nagy L.G."/>
            <person name="Grigoriev I.V."/>
        </authorList>
    </citation>
    <scope>NUCLEOTIDE SEQUENCE</scope>
    <source>
        <strain evidence="2">HWK02</strain>
    </source>
</reference>